<dbReference type="InterPro" id="IPR002890">
    <property type="entry name" value="MG2"/>
</dbReference>
<dbReference type="InterPro" id="IPR021868">
    <property type="entry name" value="Alpha_2_Macroglob_MG3"/>
</dbReference>
<accession>A0A444J301</accession>
<dbReference type="Gene3D" id="2.60.40.1930">
    <property type="match status" value="1"/>
</dbReference>
<dbReference type="InterPro" id="IPR051802">
    <property type="entry name" value="YfhM-like"/>
</dbReference>
<protein>
    <submittedName>
        <fullName evidence="5">MG2 domain-containing protein</fullName>
    </submittedName>
</protein>
<comment type="caution">
    <text evidence="5">The sequence shown here is derived from an EMBL/GenBank/DDBJ whole genome shotgun (WGS) entry which is preliminary data.</text>
</comment>
<dbReference type="PANTHER" id="PTHR40094:SF1">
    <property type="entry name" value="UBIQUITIN DOMAIN-CONTAINING PROTEIN"/>
    <property type="match status" value="1"/>
</dbReference>
<feature type="domain" description="Bacterial Alpha-2-macroglobulin MG5" evidence="4">
    <location>
        <begin position="506"/>
        <end position="613"/>
    </location>
</feature>
<dbReference type="PANTHER" id="PTHR40094">
    <property type="entry name" value="ALPHA-2-MACROGLOBULIN HOMOLOG"/>
    <property type="match status" value="1"/>
</dbReference>
<dbReference type="EMBL" id="MTKQ01000175">
    <property type="protein sequence ID" value="RWX47260.1"/>
    <property type="molecule type" value="Genomic_DNA"/>
</dbReference>
<feature type="domain" description="Macroglobulin" evidence="1">
    <location>
        <begin position="379"/>
        <end position="474"/>
    </location>
</feature>
<evidence type="ECO:0000259" key="2">
    <source>
        <dbReference type="Pfam" id="PF11974"/>
    </source>
</evidence>
<dbReference type="InterPro" id="IPR041203">
    <property type="entry name" value="Bact_A2M_MG5"/>
</dbReference>
<evidence type="ECO:0000259" key="4">
    <source>
        <dbReference type="Pfam" id="PF17972"/>
    </source>
</evidence>
<evidence type="ECO:0000313" key="5">
    <source>
        <dbReference type="EMBL" id="RWX47260.1"/>
    </source>
</evidence>
<dbReference type="Pfam" id="PF17972">
    <property type="entry name" value="bMG5"/>
    <property type="match status" value="1"/>
</dbReference>
<dbReference type="InterPro" id="IPR041462">
    <property type="entry name" value="Bact_A2M_MG6"/>
</dbReference>
<feature type="non-terminal residue" evidence="5">
    <location>
        <position position="1"/>
    </location>
</feature>
<dbReference type="Pfam" id="PF01835">
    <property type="entry name" value="MG2"/>
    <property type="match status" value="1"/>
</dbReference>
<feature type="non-terminal residue" evidence="5">
    <location>
        <position position="708"/>
    </location>
</feature>
<gene>
    <name evidence="5" type="ORF">VT99_11751</name>
</gene>
<feature type="domain" description="Bacterial Alpha-2-macroglobulin MG6" evidence="3">
    <location>
        <begin position="624"/>
        <end position="703"/>
    </location>
</feature>
<dbReference type="Pfam" id="PF11974">
    <property type="entry name" value="bMG3"/>
    <property type="match status" value="1"/>
</dbReference>
<evidence type="ECO:0000313" key="6">
    <source>
        <dbReference type="Proteomes" id="UP000286862"/>
    </source>
</evidence>
<name>A0A444J301_9BACT</name>
<dbReference type="GO" id="GO:0004866">
    <property type="term" value="F:endopeptidase inhibitor activity"/>
    <property type="evidence" value="ECO:0007669"/>
    <property type="project" value="InterPro"/>
</dbReference>
<dbReference type="Proteomes" id="UP000286862">
    <property type="component" value="Unassembled WGS sequence"/>
</dbReference>
<sequence length="708" mass="77744">GVGAALENRTTSYHNWTPVAIGLYERLNELESSSENGEKLARLRIKQNEDKKLLIQSYTADTETGHPRLCLGVNDELINPDQAHYGDYVRISPSLNASFFVEYKKLCIGGASYGTTYKVTLRKGLKGKNRELMDTAAVTIATGHSPSALWFNQNDYILADASGAVGLHTINVSKVRLRLYRIHERNILGEFVSNAFRRKLNEYELENIKNREGELVWQGETEIKSVEDENTVSALALPKESITSPGLYILIAEDGNTTPKRWQGFASQWLVKTDIGLTSYQGSDGLTVMARSLQTALPLAGVEVVLYARNNTPLATLATDEQGQVRFAPGLLRGKGGQAAVQLVSTDSQYGFTFLQLQQAPFDFSDRGVGGRAAPGPVDAFVYTERGIYRPGETVHVVALVRDQLGRAIDAPPLTLRLRGPNAKVKLERILTPDAAGGYSETINLPNSARSGSWTAALYVDVEEKPVGQVGFLVKSFKPPRLEARLEPVGVLTPKGGAKDGAKAGAKDGAKAIVQADYLYGSPGSDLRVQARMSLQYDPHPFTDFANFFFGRAGEEPGIGDIELPDIRTDGQGRGTLVLQLNGQQETTRQPLKAVVHAEVMDIDGRSVAASTGVPVRHLPEYLGVQPGFKDEHVQADTTAKFTVIALDSKGLPQKQGKLGYRLIREEIDYQWFQKNGEWGYERIVRDHEEGRDQLNWQKTGPIPLRPA</sequence>
<feature type="domain" description="Alpha-2-macroglobulin MG3" evidence="2">
    <location>
        <begin position="273"/>
        <end position="373"/>
    </location>
</feature>
<proteinExistence type="predicted"/>
<evidence type="ECO:0000259" key="1">
    <source>
        <dbReference type="Pfam" id="PF01835"/>
    </source>
</evidence>
<reference evidence="5 6" key="1">
    <citation type="submission" date="2017-01" db="EMBL/GenBank/DDBJ databases">
        <title>The cable genome- insights into the physiology and evolution of filamentous bacteria capable of sulfide oxidation via long distance electron transfer.</title>
        <authorList>
            <person name="Schreiber L."/>
            <person name="Bjerg J.T."/>
            <person name="Boggild A."/>
            <person name="Van De Vossenberg J."/>
            <person name="Meysman F."/>
            <person name="Nielsen L.P."/>
            <person name="Schramm A."/>
            <person name="Kjeldsen K.U."/>
        </authorList>
    </citation>
    <scope>NUCLEOTIDE SEQUENCE [LARGE SCALE GENOMIC DNA]</scope>
    <source>
        <strain evidence="5">A2</strain>
    </source>
</reference>
<dbReference type="AlphaFoldDB" id="A0A444J301"/>
<dbReference type="Pfam" id="PF17962">
    <property type="entry name" value="bMG6"/>
    <property type="match status" value="1"/>
</dbReference>
<organism evidence="5 6">
    <name type="scientific">Candidatus Electrothrix marina</name>
    <dbReference type="NCBI Taxonomy" id="1859130"/>
    <lineage>
        <taxon>Bacteria</taxon>
        <taxon>Pseudomonadati</taxon>
        <taxon>Thermodesulfobacteriota</taxon>
        <taxon>Desulfobulbia</taxon>
        <taxon>Desulfobulbales</taxon>
        <taxon>Desulfobulbaceae</taxon>
        <taxon>Candidatus Electrothrix</taxon>
    </lineage>
</organism>
<evidence type="ECO:0000259" key="3">
    <source>
        <dbReference type="Pfam" id="PF17962"/>
    </source>
</evidence>